<dbReference type="Proteomes" id="UP000887576">
    <property type="component" value="Unplaced"/>
</dbReference>
<reference evidence="2" key="1">
    <citation type="submission" date="2022-11" db="UniProtKB">
        <authorList>
            <consortium name="WormBaseParasite"/>
        </authorList>
    </citation>
    <scope>IDENTIFICATION</scope>
</reference>
<dbReference type="WBParaSite" id="JU765_v2.g10379.t1">
    <property type="protein sequence ID" value="JU765_v2.g10379.t1"/>
    <property type="gene ID" value="JU765_v2.g10379"/>
</dbReference>
<proteinExistence type="predicted"/>
<organism evidence="1 2">
    <name type="scientific">Panagrolaimus sp. JU765</name>
    <dbReference type="NCBI Taxonomy" id="591449"/>
    <lineage>
        <taxon>Eukaryota</taxon>
        <taxon>Metazoa</taxon>
        <taxon>Ecdysozoa</taxon>
        <taxon>Nematoda</taxon>
        <taxon>Chromadorea</taxon>
        <taxon>Rhabditida</taxon>
        <taxon>Tylenchina</taxon>
        <taxon>Panagrolaimomorpha</taxon>
        <taxon>Panagrolaimoidea</taxon>
        <taxon>Panagrolaimidae</taxon>
        <taxon>Panagrolaimus</taxon>
    </lineage>
</organism>
<protein>
    <submittedName>
        <fullName evidence="2">ABC transporter domain-containing protein</fullName>
    </submittedName>
</protein>
<evidence type="ECO:0000313" key="1">
    <source>
        <dbReference type="Proteomes" id="UP000887576"/>
    </source>
</evidence>
<name>A0AC34PVL2_9BILA</name>
<accession>A0AC34PVL2</accession>
<sequence length="591" mass="66628">MSTKTVWVKLYSFGFFGIIFGMNLFLSAHTPHGQDFNGKTILFSLINPFIAVSYANQHFHVVLKYVPYVSMIFHIFCMIMLNLYFDYVLPIDSSPKKHPLFFLGIGKPSEDVFDEGDNNNEQKSNSMFEVVNETAGVGIAVSNVTKVYNKSKVVNNVSFKAFEGQVTALLGHNGAGKSTLFGCLTGFLKPTSGTIDVKEDASIGYCPQWDPLFPLLTVEEHLKFYSQLKTGTYTDEDINTTLKNIDLFNSRQTRARDLSGGMKRKLSVGMSLIGGSQIVLLDEPTAGMDPLARRGVIDMVNNIKHDRTVLLTTHYMDEAEMLSDRILIMAKGNLMCNGSGDFLKKKLSTGIILSVVFDEKAHSAGVENLRNFATTILQITERHIPGSLIEGPIGNQFTILLPFGTQRQFPCLFDELEKNRDQLKIGSFGISTNTLEQVFIRITEKTENETKIDTKALIENYVQITHATDKSTFCQQFGALMYRKLNYLKRQPMHIIIPAAILLLVFVLTMIASLDHSSSGENVFDLSICGKSDVGIAVVAPDEWYPHFENYYKMRNCTQKLFRFGMFYRTCFQLSSSWNRMYRKSPLFKVK</sequence>
<evidence type="ECO:0000313" key="2">
    <source>
        <dbReference type="WBParaSite" id="JU765_v2.g10379.t1"/>
    </source>
</evidence>